<organism evidence="2 3">
    <name type="scientific">Gemmata palustris</name>
    <dbReference type="NCBI Taxonomy" id="2822762"/>
    <lineage>
        <taxon>Bacteria</taxon>
        <taxon>Pseudomonadati</taxon>
        <taxon>Planctomycetota</taxon>
        <taxon>Planctomycetia</taxon>
        <taxon>Gemmatales</taxon>
        <taxon>Gemmataceae</taxon>
        <taxon>Gemmata</taxon>
    </lineage>
</organism>
<evidence type="ECO:0000313" key="2">
    <source>
        <dbReference type="EMBL" id="MBP3959571.1"/>
    </source>
</evidence>
<dbReference type="EMBL" id="JAGKQQ010000001">
    <property type="protein sequence ID" value="MBP3959571.1"/>
    <property type="molecule type" value="Genomic_DNA"/>
</dbReference>
<protein>
    <submittedName>
        <fullName evidence="2">Dabb family protein</fullName>
    </submittedName>
</protein>
<accession>A0ABS5C0R7</accession>
<dbReference type="InterPro" id="IPR011008">
    <property type="entry name" value="Dimeric_a/b-barrel"/>
</dbReference>
<evidence type="ECO:0000313" key="3">
    <source>
        <dbReference type="Proteomes" id="UP000676565"/>
    </source>
</evidence>
<dbReference type="SUPFAM" id="SSF54909">
    <property type="entry name" value="Dimeric alpha+beta barrel"/>
    <property type="match status" value="1"/>
</dbReference>
<dbReference type="Pfam" id="PF07876">
    <property type="entry name" value="Dabb"/>
    <property type="match status" value="1"/>
</dbReference>
<keyword evidence="3" id="KW-1185">Reference proteome</keyword>
<dbReference type="Gene3D" id="3.30.70.100">
    <property type="match status" value="1"/>
</dbReference>
<gene>
    <name evidence="2" type="ORF">J8F10_30370</name>
</gene>
<reference evidence="2 3" key="1">
    <citation type="submission" date="2021-04" db="EMBL/GenBank/DDBJ databases">
        <authorList>
            <person name="Ivanova A."/>
        </authorList>
    </citation>
    <scope>NUCLEOTIDE SEQUENCE [LARGE SCALE GENOMIC DNA]</scope>
    <source>
        <strain evidence="2 3">G18</strain>
    </source>
</reference>
<dbReference type="SMART" id="SM00886">
    <property type="entry name" value="Dabb"/>
    <property type="match status" value="1"/>
</dbReference>
<feature type="domain" description="Stress-response A/B barrel" evidence="1">
    <location>
        <begin position="6"/>
        <end position="102"/>
    </location>
</feature>
<dbReference type="RefSeq" id="WP_210660268.1">
    <property type="nucleotide sequence ID" value="NZ_JAGKQQ010000001.1"/>
</dbReference>
<name>A0ABS5C0R7_9BACT</name>
<sequence length="104" mass="11692">MSSPRLAHNVFFKLKDAAPAKVQELVDACKKYLNVQPGIVFFAAGPLCAELDRDVNDRDWHVGLHLVFVDKAAHDAYQDDATHNKFIDENKPNWAGVRVFDSLV</sequence>
<proteinExistence type="predicted"/>
<dbReference type="InterPro" id="IPR013097">
    <property type="entry name" value="Dabb"/>
</dbReference>
<dbReference type="PROSITE" id="PS51502">
    <property type="entry name" value="S_R_A_B_BARREL"/>
    <property type="match status" value="1"/>
</dbReference>
<comment type="caution">
    <text evidence="2">The sequence shown here is derived from an EMBL/GenBank/DDBJ whole genome shotgun (WGS) entry which is preliminary data.</text>
</comment>
<dbReference type="Proteomes" id="UP000676565">
    <property type="component" value="Unassembled WGS sequence"/>
</dbReference>
<evidence type="ECO:0000259" key="1">
    <source>
        <dbReference type="PROSITE" id="PS51502"/>
    </source>
</evidence>